<reference evidence="1 2" key="1">
    <citation type="submission" date="2019-05" db="EMBL/GenBank/DDBJ databases">
        <title>Another draft genome of Portunus trituberculatus and its Hox gene families provides insights of decapod evolution.</title>
        <authorList>
            <person name="Jeong J.-H."/>
            <person name="Song I."/>
            <person name="Kim S."/>
            <person name="Choi T."/>
            <person name="Kim D."/>
            <person name="Ryu S."/>
            <person name="Kim W."/>
        </authorList>
    </citation>
    <scope>NUCLEOTIDE SEQUENCE [LARGE SCALE GENOMIC DNA]</scope>
    <source>
        <tissue evidence="1">Muscle</tissue>
    </source>
</reference>
<sequence length="269" mass="30005">MFLRNRNITSTTQRDCIATYGSTYCLYEAQSDHASSATQPRRPHSGCPPFLLPFVSLSASYLSNLPSENSGRSDLTYNNTPIQVPFTSQVKAHVCGTNMSVPGCLLITLPRLSEAIESSSFSVPSYFLYPHFRSKAGFCVYVRNDLTCFRAHALESSEFSTIWLRLKGHSLTKVICAVYLSPNSSDCHYSKFFDYLTSKVEHILSPYPFAEISILGDFSVNISFVPYLLRRDHPTTTSFLFLVLSRSPKAEVPLAFCLCQLGGPDEVLC</sequence>
<dbReference type="Gene3D" id="3.60.10.10">
    <property type="entry name" value="Endonuclease/exonuclease/phosphatase"/>
    <property type="match status" value="1"/>
</dbReference>
<proteinExistence type="predicted"/>
<dbReference type="EMBL" id="VSRR010004441">
    <property type="protein sequence ID" value="MPC39686.1"/>
    <property type="molecule type" value="Genomic_DNA"/>
</dbReference>
<gene>
    <name evidence="1" type="ORF">E2C01_033231</name>
</gene>
<evidence type="ECO:0000313" key="2">
    <source>
        <dbReference type="Proteomes" id="UP000324222"/>
    </source>
</evidence>
<evidence type="ECO:0000313" key="1">
    <source>
        <dbReference type="EMBL" id="MPC39686.1"/>
    </source>
</evidence>
<protein>
    <recommendedName>
        <fullName evidence="3">Endonuclease/exonuclease/phosphatase domain-containing protein</fullName>
    </recommendedName>
</protein>
<dbReference type="InterPro" id="IPR036691">
    <property type="entry name" value="Endo/exonu/phosph_ase_sf"/>
</dbReference>
<organism evidence="1 2">
    <name type="scientific">Portunus trituberculatus</name>
    <name type="common">Swimming crab</name>
    <name type="synonym">Neptunus trituberculatus</name>
    <dbReference type="NCBI Taxonomy" id="210409"/>
    <lineage>
        <taxon>Eukaryota</taxon>
        <taxon>Metazoa</taxon>
        <taxon>Ecdysozoa</taxon>
        <taxon>Arthropoda</taxon>
        <taxon>Crustacea</taxon>
        <taxon>Multicrustacea</taxon>
        <taxon>Malacostraca</taxon>
        <taxon>Eumalacostraca</taxon>
        <taxon>Eucarida</taxon>
        <taxon>Decapoda</taxon>
        <taxon>Pleocyemata</taxon>
        <taxon>Brachyura</taxon>
        <taxon>Eubrachyura</taxon>
        <taxon>Portunoidea</taxon>
        <taxon>Portunidae</taxon>
        <taxon>Portuninae</taxon>
        <taxon>Portunus</taxon>
    </lineage>
</organism>
<keyword evidence="2" id="KW-1185">Reference proteome</keyword>
<dbReference type="Proteomes" id="UP000324222">
    <property type="component" value="Unassembled WGS sequence"/>
</dbReference>
<name>A0A5B7F2W9_PORTR</name>
<dbReference type="AlphaFoldDB" id="A0A5B7F2W9"/>
<evidence type="ECO:0008006" key="3">
    <source>
        <dbReference type="Google" id="ProtNLM"/>
    </source>
</evidence>
<comment type="caution">
    <text evidence="1">The sequence shown here is derived from an EMBL/GenBank/DDBJ whole genome shotgun (WGS) entry which is preliminary data.</text>
</comment>
<accession>A0A5B7F2W9</accession>